<dbReference type="PANTHER" id="PTHR43847:SF1">
    <property type="entry name" value="BLL3993 PROTEIN"/>
    <property type="match status" value="1"/>
</dbReference>
<sequence>MSSEQWFTLLVGLVALERLAELVISTRNARAALARGGVESGQGHYRPMVLLHIALLAGALAEVWWLDRPWVPALGWSMLAAVLIAQGLRWWCILVLGRAWNTRVIVVPGGERVERGPYRWLPHPNYVAVVLEGVALPLVHGAWVTAAVFTVLNAWLLTVRIRVEDRALRQLT</sequence>
<evidence type="ECO:0000256" key="3">
    <source>
        <dbReference type="ARBA" id="ARBA00022989"/>
    </source>
</evidence>
<proteinExistence type="predicted"/>
<evidence type="ECO:0000256" key="4">
    <source>
        <dbReference type="ARBA" id="ARBA00023136"/>
    </source>
</evidence>
<evidence type="ECO:0000256" key="1">
    <source>
        <dbReference type="ARBA" id="ARBA00004141"/>
    </source>
</evidence>
<evidence type="ECO:0000313" key="7">
    <source>
        <dbReference type="Proteomes" id="UP000326546"/>
    </source>
</evidence>
<keyword evidence="4 5" id="KW-0472">Membrane</keyword>
<keyword evidence="6" id="KW-0808">Transferase</keyword>
<dbReference type="KEGG" id="serw:FY030_05860"/>
<dbReference type="RefSeq" id="WP_158062669.1">
    <property type="nucleotide sequence ID" value="NZ_CP044427.1"/>
</dbReference>
<name>A0A5J6V9J4_9MICO</name>
<organism evidence="6 7">
    <name type="scientific">Ornithinimicrobium pratense</name>
    <dbReference type="NCBI Taxonomy" id="2593973"/>
    <lineage>
        <taxon>Bacteria</taxon>
        <taxon>Bacillati</taxon>
        <taxon>Actinomycetota</taxon>
        <taxon>Actinomycetes</taxon>
        <taxon>Micrococcales</taxon>
        <taxon>Ornithinimicrobiaceae</taxon>
        <taxon>Ornithinimicrobium</taxon>
    </lineage>
</organism>
<dbReference type="InterPro" id="IPR052527">
    <property type="entry name" value="Metal_cation-efflux_comp"/>
</dbReference>
<reference evidence="6 7" key="1">
    <citation type="submission" date="2019-09" db="EMBL/GenBank/DDBJ databases">
        <title>Serinicoccus pratensis sp. nov., isolated from meadow soil.</title>
        <authorList>
            <person name="Zhang W."/>
        </authorList>
    </citation>
    <scope>NUCLEOTIDE SEQUENCE [LARGE SCALE GENOMIC DNA]</scope>
    <source>
        <strain evidence="6 7">W204</strain>
    </source>
</reference>
<keyword evidence="7" id="KW-1185">Reference proteome</keyword>
<dbReference type="InterPro" id="IPR007269">
    <property type="entry name" value="ICMT_MeTrfase"/>
</dbReference>
<keyword evidence="2 5" id="KW-0812">Transmembrane</keyword>
<evidence type="ECO:0000256" key="5">
    <source>
        <dbReference type="SAM" id="Phobius"/>
    </source>
</evidence>
<comment type="subcellular location">
    <subcellularLocation>
        <location evidence="1">Membrane</location>
        <topology evidence="1">Multi-pass membrane protein</topology>
    </subcellularLocation>
</comment>
<gene>
    <name evidence="6" type="ORF">FY030_05860</name>
</gene>
<dbReference type="GO" id="GO:0004671">
    <property type="term" value="F:protein C-terminal S-isoprenylcysteine carboxyl O-methyltransferase activity"/>
    <property type="evidence" value="ECO:0007669"/>
    <property type="project" value="InterPro"/>
</dbReference>
<evidence type="ECO:0000313" key="6">
    <source>
        <dbReference type="EMBL" id="QFG70177.1"/>
    </source>
</evidence>
<dbReference type="Proteomes" id="UP000326546">
    <property type="component" value="Chromosome"/>
</dbReference>
<dbReference type="PANTHER" id="PTHR43847">
    <property type="entry name" value="BLL3993 PROTEIN"/>
    <property type="match status" value="1"/>
</dbReference>
<dbReference type="AlphaFoldDB" id="A0A5J6V9J4"/>
<dbReference type="GO" id="GO:0016020">
    <property type="term" value="C:membrane"/>
    <property type="evidence" value="ECO:0007669"/>
    <property type="project" value="UniProtKB-SubCell"/>
</dbReference>
<dbReference type="OrthoDB" id="7203053at2"/>
<keyword evidence="6" id="KW-0489">Methyltransferase</keyword>
<accession>A0A5J6V9J4</accession>
<evidence type="ECO:0000256" key="2">
    <source>
        <dbReference type="ARBA" id="ARBA00022692"/>
    </source>
</evidence>
<dbReference type="Pfam" id="PF04140">
    <property type="entry name" value="ICMT"/>
    <property type="match status" value="1"/>
</dbReference>
<keyword evidence="3 5" id="KW-1133">Transmembrane helix</keyword>
<feature type="transmembrane region" description="Helical" evidence="5">
    <location>
        <begin position="78"/>
        <end position="100"/>
    </location>
</feature>
<feature type="transmembrane region" description="Helical" evidence="5">
    <location>
        <begin position="140"/>
        <end position="159"/>
    </location>
</feature>
<dbReference type="EMBL" id="CP044427">
    <property type="protein sequence ID" value="QFG70177.1"/>
    <property type="molecule type" value="Genomic_DNA"/>
</dbReference>
<dbReference type="GO" id="GO:0032259">
    <property type="term" value="P:methylation"/>
    <property type="evidence" value="ECO:0007669"/>
    <property type="project" value="UniProtKB-KW"/>
</dbReference>
<feature type="transmembrane region" description="Helical" evidence="5">
    <location>
        <begin position="44"/>
        <end position="66"/>
    </location>
</feature>
<dbReference type="Gene3D" id="1.20.120.1630">
    <property type="match status" value="1"/>
</dbReference>
<protein>
    <submittedName>
        <fullName evidence="6">Isoprenylcysteine carboxyl methyltransferase family protein</fullName>
    </submittedName>
</protein>